<reference evidence="3 4" key="1">
    <citation type="journal article" date="2012" name="Science">
        <title>The Paleozoic origin of enzymatic lignin decomposition reconstructed from 31 fungal genomes.</title>
        <authorList>
            <person name="Floudas D."/>
            <person name="Binder M."/>
            <person name="Riley R."/>
            <person name="Barry K."/>
            <person name="Blanchette R.A."/>
            <person name="Henrissat B."/>
            <person name="Martinez A.T."/>
            <person name="Otillar R."/>
            <person name="Spatafora J.W."/>
            <person name="Yadav J.S."/>
            <person name="Aerts A."/>
            <person name="Benoit I."/>
            <person name="Boyd A."/>
            <person name="Carlson A."/>
            <person name="Copeland A."/>
            <person name="Coutinho P.M."/>
            <person name="de Vries R.P."/>
            <person name="Ferreira P."/>
            <person name="Findley K."/>
            <person name="Foster B."/>
            <person name="Gaskell J."/>
            <person name="Glotzer D."/>
            <person name="Gorecki P."/>
            <person name="Heitman J."/>
            <person name="Hesse C."/>
            <person name="Hori C."/>
            <person name="Igarashi K."/>
            <person name="Jurgens J.A."/>
            <person name="Kallen N."/>
            <person name="Kersten P."/>
            <person name="Kohler A."/>
            <person name="Kuees U."/>
            <person name="Kumar T.K.A."/>
            <person name="Kuo A."/>
            <person name="LaButti K."/>
            <person name="Larrondo L.F."/>
            <person name="Lindquist E."/>
            <person name="Ling A."/>
            <person name="Lombard V."/>
            <person name="Lucas S."/>
            <person name="Lundell T."/>
            <person name="Martin R."/>
            <person name="McLaughlin D.J."/>
            <person name="Morgenstern I."/>
            <person name="Morin E."/>
            <person name="Murat C."/>
            <person name="Nagy L.G."/>
            <person name="Nolan M."/>
            <person name="Ohm R.A."/>
            <person name="Patyshakuliyeva A."/>
            <person name="Rokas A."/>
            <person name="Ruiz-Duenas F.J."/>
            <person name="Sabat G."/>
            <person name="Salamov A."/>
            <person name="Samejima M."/>
            <person name="Schmutz J."/>
            <person name="Slot J.C."/>
            <person name="St John F."/>
            <person name="Stenlid J."/>
            <person name="Sun H."/>
            <person name="Sun S."/>
            <person name="Syed K."/>
            <person name="Tsang A."/>
            <person name="Wiebenga A."/>
            <person name="Young D."/>
            <person name="Pisabarro A."/>
            <person name="Eastwood D.C."/>
            <person name="Martin F."/>
            <person name="Cullen D."/>
            <person name="Grigoriev I.V."/>
            <person name="Hibbett D.S."/>
        </authorList>
    </citation>
    <scope>NUCLEOTIDE SEQUENCE [LARGE SCALE GENOMIC DNA]</scope>
    <source>
        <strain evidence="3 4">DJM-731 SS1</strain>
    </source>
</reference>
<dbReference type="STRING" id="1858805.M5GGN5"/>
<dbReference type="GO" id="GO:0008757">
    <property type="term" value="F:S-adenosylmethionine-dependent methyltransferase activity"/>
    <property type="evidence" value="ECO:0007669"/>
    <property type="project" value="InterPro"/>
</dbReference>
<dbReference type="PANTHER" id="PTHR42912">
    <property type="entry name" value="METHYLTRANSFERASE"/>
    <property type="match status" value="1"/>
</dbReference>
<sequence length="294" mass="32232">MAQAYHGRSAHAGISPSTHVIPAATSEQQHHEHQHEQEHEHEPEHPSTHPFHNPSEILVPAVLASHSHAEANRAHYDANAANYDKMEMANEVATQAARGILGAWDWTDEGTVCMDYACGTGLVSRQLAAHCKGIIGVDISQGMVDYYNTRVSNQGIPSSEMRAIRATLPDDPGELQGMQSSFDVVVCAQAYHHITDIGLVTQSLATFLRPGGALLVVDLVKSEHGMFMHSRGDAPEHVKYTVAHKGGLEEGEVRRCFVDAGLEEVSFEVVYEKEVEGRKLQMFLCKGVKPRKEA</sequence>
<dbReference type="GeneID" id="63689756"/>
<protein>
    <submittedName>
        <fullName evidence="3">S-adenosyl-L-methionine-dependent methyltransferase</fullName>
    </submittedName>
</protein>
<dbReference type="SUPFAM" id="SSF53335">
    <property type="entry name" value="S-adenosyl-L-methionine-dependent methyltransferases"/>
    <property type="match status" value="1"/>
</dbReference>
<keyword evidence="3" id="KW-0489">Methyltransferase</keyword>
<gene>
    <name evidence="3" type="ORF">DACRYDRAFT_46318</name>
</gene>
<organism evidence="3 4">
    <name type="scientific">Dacryopinax primogenitus (strain DJM 731)</name>
    <name type="common">Brown rot fungus</name>
    <dbReference type="NCBI Taxonomy" id="1858805"/>
    <lineage>
        <taxon>Eukaryota</taxon>
        <taxon>Fungi</taxon>
        <taxon>Dikarya</taxon>
        <taxon>Basidiomycota</taxon>
        <taxon>Agaricomycotina</taxon>
        <taxon>Dacrymycetes</taxon>
        <taxon>Dacrymycetales</taxon>
        <taxon>Dacrymycetaceae</taxon>
        <taxon>Dacryopinax</taxon>
    </lineage>
</organism>
<dbReference type="Pfam" id="PF08241">
    <property type="entry name" value="Methyltransf_11"/>
    <property type="match status" value="1"/>
</dbReference>
<dbReference type="InterPro" id="IPR013216">
    <property type="entry name" value="Methyltransf_11"/>
</dbReference>
<keyword evidence="4" id="KW-1185">Reference proteome</keyword>
<dbReference type="RefSeq" id="XP_040632692.1">
    <property type="nucleotide sequence ID" value="XM_040774694.1"/>
</dbReference>
<feature type="domain" description="Methyltransferase type 11" evidence="2">
    <location>
        <begin position="115"/>
        <end position="215"/>
    </location>
</feature>
<feature type="region of interest" description="Disordered" evidence="1">
    <location>
        <begin position="24"/>
        <end position="54"/>
    </location>
</feature>
<dbReference type="CDD" id="cd02440">
    <property type="entry name" value="AdoMet_MTases"/>
    <property type="match status" value="1"/>
</dbReference>
<feature type="compositionally biased region" description="Basic and acidic residues" evidence="1">
    <location>
        <begin position="28"/>
        <end position="47"/>
    </location>
</feature>
<keyword evidence="3" id="KW-0808">Transferase</keyword>
<accession>M5GGN5</accession>
<dbReference type="Proteomes" id="UP000030653">
    <property type="component" value="Unassembled WGS sequence"/>
</dbReference>
<evidence type="ECO:0000313" key="4">
    <source>
        <dbReference type="Proteomes" id="UP000030653"/>
    </source>
</evidence>
<evidence type="ECO:0000259" key="2">
    <source>
        <dbReference type="Pfam" id="PF08241"/>
    </source>
</evidence>
<name>M5GGN5_DACPD</name>
<dbReference type="OMA" id="EQNFDAP"/>
<dbReference type="EMBL" id="JH795856">
    <property type="protein sequence ID" value="EJU05798.1"/>
    <property type="molecule type" value="Genomic_DNA"/>
</dbReference>
<evidence type="ECO:0000313" key="3">
    <source>
        <dbReference type="EMBL" id="EJU05798.1"/>
    </source>
</evidence>
<dbReference type="InterPro" id="IPR050508">
    <property type="entry name" value="Methyltransf_Superfamily"/>
</dbReference>
<dbReference type="InterPro" id="IPR029063">
    <property type="entry name" value="SAM-dependent_MTases_sf"/>
</dbReference>
<dbReference type="GO" id="GO:0032259">
    <property type="term" value="P:methylation"/>
    <property type="evidence" value="ECO:0007669"/>
    <property type="project" value="UniProtKB-KW"/>
</dbReference>
<dbReference type="Gene3D" id="3.40.50.150">
    <property type="entry name" value="Vaccinia Virus protein VP39"/>
    <property type="match status" value="1"/>
</dbReference>
<dbReference type="OrthoDB" id="3647at2759"/>
<dbReference type="HOGENOM" id="CLU_037990_1_1_1"/>
<evidence type="ECO:0000256" key="1">
    <source>
        <dbReference type="SAM" id="MobiDB-lite"/>
    </source>
</evidence>
<dbReference type="AlphaFoldDB" id="M5GGN5"/>
<proteinExistence type="predicted"/>
<dbReference type="PANTHER" id="PTHR42912:SF93">
    <property type="entry name" value="N6-ADENOSINE-METHYLTRANSFERASE TMT1A"/>
    <property type="match status" value="1"/>
</dbReference>